<feature type="domain" description="DDE Tnp4" evidence="4">
    <location>
        <begin position="3"/>
        <end position="47"/>
    </location>
</feature>
<accession>A0A414LAU1</accession>
<evidence type="ECO:0000259" key="4">
    <source>
        <dbReference type="Pfam" id="PF13359"/>
    </source>
</evidence>
<evidence type="ECO:0000256" key="2">
    <source>
        <dbReference type="ARBA" id="ARBA00022723"/>
    </source>
</evidence>
<keyword evidence="2" id="KW-0479">Metal-binding</keyword>
<dbReference type="Pfam" id="PF13359">
    <property type="entry name" value="DDE_Tnp_4"/>
    <property type="match status" value="1"/>
</dbReference>
<comment type="cofactor">
    <cofactor evidence="1">
        <name>a divalent metal cation</name>
        <dbReference type="ChEBI" id="CHEBI:60240"/>
    </cofactor>
</comment>
<protein>
    <recommendedName>
        <fullName evidence="4">DDE Tnp4 domain-containing protein</fullName>
    </recommendedName>
</protein>
<dbReference type="InterPro" id="IPR027806">
    <property type="entry name" value="HARBI1_dom"/>
</dbReference>
<comment type="caution">
    <text evidence="5">The sequence shown here is derived from an EMBL/GenBank/DDBJ whole genome shotgun (WGS) entry which is preliminary data.</text>
</comment>
<feature type="transmembrane region" description="Helical" evidence="3">
    <location>
        <begin position="21"/>
        <end position="41"/>
    </location>
</feature>
<proteinExistence type="predicted"/>
<sequence>MPRPVDSDQQKERYSGKKRHTVKNVVVATMSCLILFVSQTVCGKTHD</sequence>
<dbReference type="AlphaFoldDB" id="A0A414LAU1"/>
<evidence type="ECO:0000313" key="5">
    <source>
        <dbReference type="EMBL" id="RHE91663.1"/>
    </source>
</evidence>
<keyword evidence="3" id="KW-0472">Membrane</keyword>
<dbReference type="Proteomes" id="UP000285650">
    <property type="component" value="Unassembled WGS sequence"/>
</dbReference>
<dbReference type="EMBL" id="QSKV01000007">
    <property type="protein sequence ID" value="RHE91663.1"/>
    <property type="molecule type" value="Genomic_DNA"/>
</dbReference>
<dbReference type="GO" id="GO:0046872">
    <property type="term" value="F:metal ion binding"/>
    <property type="evidence" value="ECO:0007669"/>
    <property type="project" value="UniProtKB-KW"/>
</dbReference>
<organism evidence="5 6">
    <name type="scientific">Bacteroides intestinalis</name>
    <dbReference type="NCBI Taxonomy" id="329854"/>
    <lineage>
        <taxon>Bacteria</taxon>
        <taxon>Pseudomonadati</taxon>
        <taxon>Bacteroidota</taxon>
        <taxon>Bacteroidia</taxon>
        <taxon>Bacteroidales</taxon>
        <taxon>Bacteroidaceae</taxon>
        <taxon>Bacteroides</taxon>
    </lineage>
</organism>
<gene>
    <name evidence="5" type="ORF">DW712_11370</name>
</gene>
<reference evidence="5 6" key="1">
    <citation type="submission" date="2018-08" db="EMBL/GenBank/DDBJ databases">
        <title>A genome reference for cultivated species of the human gut microbiota.</title>
        <authorList>
            <person name="Zou Y."/>
            <person name="Xue W."/>
            <person name="Luo G."/>
        </authorList>
    </citation>
    <scope>NUCLEOTIDE SEQUENCE [LARGE SCALE GENOMIC DNA]</scope>
    <source>
        <strain evidence="5 6">AM27-17</strain>
    </source>
</reference>
<evidence type="ECO:0000256" key="1">
    <source>
        <dbReference type="ARBA" id="ARBA00001968"/>
    </source>
</evidence>
<evidence type="ECO:0000256" key="3">
    <source>
        <dbReference type="SAM" id="Phobius"/>
    </source>
</evidence>
<name>A0A414LAU1_9BACE</name>
<evidence type="ECO:0000313" key="6">
    <source>
        <dbReference type="Proteomes" id="UP000285650"/>
    </source>
</evidence>
<keyword evidence="3" id="KW-1133">Transmembrane helix</keyword>
<keyword evidence="3" id="KW-0812">Transmembrane</keyword>